<dbReference type="Proteomes" id="UP001237642">
    <property type="component" value="Unassembled WGS sequence"/>
</dbReference>
<organism evidence="2 3">
    <name type="scientific">Heracleum sosnowskyi</name>
    <dbReference type="NCBI Taxonomy" id="360622"/>
    <lineage>
        <taxon>Eukaryota</taxon>
        <taxon>Viridiplantae</taxon>
        <taxon>Streptophyta</taxon>
        <taxon>Embryophyta</taxon>
        <taxon>Tracheophyta</taxon>
        <taxon>Spermatophyta</taxon>
        <taxon>Magnoliopsida</taxon>
        <taxon>eudicotyledons</taxon>
        <taxon>Gunneridae</taxon>
        <taxon>Pentapetalae</taxon>
        <taxon>asterids</taxon>
        <taxon>campanulids</taxon>
        <taxon>Apiales</taxon>
        <taxon>Apiaceae</taxon>
        <taxon>Apioideae</taxon>
        <taxon>apioid superclade</taxon>
        <taxon>Tordylieae</taxon>
        <taxon>Tordyliinae</taxon>
        <taxon>Heracleum</taxon>
    </lineage>
</organism>
<protein>
    <submittedName>
        <fullName evidence="2">Ubiquitin</fullName>
    </submittedName>
</protein>
<feature type="domain" description="Ubiquitin-like" evidence="1">
    <location>
        <begin position="1"/>
        <end position="70"/>
    </location>
</feature>
<dbReference type="GO" id="GO:0070628">
    <property type="term" value="F:proteasome binding"/>
    <property type="evidence" value="ECO:0007669"/>
    <property type="project" value="TreeGrafter"/>
</dbReference>
<dbReference type="EMBL" id="JAUIZM010000004">
    <property type="protein sequence ID" value="KAK1389019.1"/>
    <property type="molecule type" value="Genomic_DNA"/>
</dbReference>
<dbReference type="AlphaFoldDB" id="A0AAD8IN33"/>
<dbReference type="SUPFAM" id="SSF54236">
    <property type="entry name" value="Ubiquitin-like"/>
    <property type="match status" value="1"/>
</dbReference>
<keyword evidence="3" id="KW-1185">Reference proteome</keyword>
<dbReference type="GO" id="GO:0043130">
    <property type="term" value="F:ubiquitin binding"/>
    <property type="evidence" value="ECO:0007669"/>
    <property type="project" value="TreeGrafter"/>
</dbReference>
<evidence type="ECO:0000259" key="1">
    <source>
        <dbReference type="PROSITE" id="PS50053"/>
    </source>
</evidence>
<dbReference type="PANTHER" id="PTHR10621:SF61">
    <property type="entry name" value="UBIQUITIN FAMILY PROTEIN"/>
    <property type="match status" value="1"/>
</dbReference>
<dbReference type="Gene3D" id="3.10.20.90">
    <property type="entry name" value="Phosphatidylinositol 3-kinase Catalytic Subunit, Chain A, domain 1"/>
    <property type="match status" value="1"/>
</dbReference>
<dbReference type="GO" id="GO:0031593">
    <property type="term" value="F:polyubiquitin modification-dependent protein binding"/>
    <property type="evidence" value="ECO:0007669"/>
    <property type="project" value="TreeGrafter"/>
</dbReference>
<gene>
    <name evidence="2" type="ORF">POM88_017197</name>
</gene>
<sequence length="117" mass="13117">MQVVIEILTGKLFYIQVEEDATLADLKKQIGAQENLPHDRLLLMLDISLMNQNEVSLVDYGVRDGSHLYLFFNSPVVDNNASSNSSSTDHHFLSTSQDSCFAQTSLPIIRPSFNQTK</sequence>
<proteinExistence type="predicted"/>
<dbReference type="GO" id="GO:0005829">
    <property type="term" value="C:cytosol"/>
    <property type="evidence" value="ECO:0007669"/>
    <property type="project" value="TreeGrafter"/>
</dbReference>
<dbReference type="InterPro" id="IPR029071">
    <property type="entry name" value="Ubiquitin-like_domsf"/>
</dbReference>
<evidence type="ECO:0000313" key="2">
    <source>
        <dbReference type="EMBL" id="KAK1389019.1"/>
    </source>
</evidence>
<dbReference type="InterPro" id="IPR000626">
    <property type="entry name" value="Ubiquitin-like_dom"/>
</dbReference>
<dbReference type="PROSITE" id="PS50053">
    <property type="entry name" value="UBIQUITIN_2"/>
    <property type="match status" value="1"/>
</dbReference>
<name>A0AAD8IN33_9APIA</name>
<dbReference type="GO" id="GO:0043161">
    <property type="term" value="P:proteasome-mediated ubiquitin-dependent protein catabolic process"/>
    <property type="evidence" value="ECO:0007669"/>
    <property type="project" value="TreeGrafter"/>
</dbReference>
<comment type="caution">
    <text evidence="2">The sequence shown here is derived from an EMBL/GenBank/DDBJ whole genome shotgun (WGS) entry which is preliminary data.</text>
</comment>
<reference evidence="2" key="1">
    <citation type="submission" date="2023-02" db="EMBL/GenBank/DDBJ databases">
        <title>Genome of toxic invasive species Heracleum sosnowskyi carries increased number of genes despite the absence of recent whole-genome duplications.</title>
        <authorList>
            <person name="Schelkunov M."/>
            <person name="Shtratnikova V."/>
            <person name="Makarenko M."/>
            <person name="Klepikova A."/>
            <person name="Omelchenko D."/>
            <person name="Novikova G."/>
            <person name="Obukhova E."/>
            <person name="Bogdanov V."/>
            <person name="Penin A."/>
            <person name="Logacheva M."/>
        </authorList>
    </citation>
    <scope>NUCLEOTIDE SEQUENCE</scope>
    <source>
        <strain evidence="2">Hsosn_3</strain>
        <tissue evidence="2">Leaf</tissue>
    </source>
</reference>
<dbReference type="PANTHER" id="PTHR10621">
    <property type="entry name" value="UV EXCISION REPAIR PROTEIN RAD23"/>
    <property type="match status" value="1"/>
</dbReference>
<dbReference type="Pfam" id="PF00240">
    <property type="entry name" value="ubiquitin"/>
    <property type="match status" value="1"/>
</dbReference>
<reference evidence="2" key="2">
    <citation type="submission" date="2023-05" db="EMBL/GenBank/DDBJ databases">
        <authorList>
            <person name="Schelkunov M.I."/>
        </authorList>
    </citation>
    <scope>NUCLEOTIDE SEQUENCE</scope>
    <source>
        <strain evidence="2">Hsosn_3</strain>
        <tissue evidence="2">Leaf</tissue>
    </source>
</reference>
<accession>A0AAD8IN33</accession>
<dbReference type="CDD" id="cd17039">
    <property type="entry name" value="Ubl_ubiquitin_like"/>
    <property type="match status" value="1"/>
</dbReference>
<evidence type="ECO:0000313" key="3">
    <source>
        <dbReference type="Proteomes" id="UP001237642"/>
    </source>
</evidence>
<dbReference type="GO" id="GO:0005654">
    <property type="term" value="C:nucleoplasm"/>
    <property type="evidence" value="ECO:0007669"/>
    <property type="project" value="TreeGrafter"/>
</dbReference>